<evidence type="ECO:0000256" key="1">
    <source>
        <dbReference type="SAM" id="MobiDB-lite"/>
    </source>
</evidence>
<reference evidence="2 3" key="1">
    <citation type="submission" date="2017-11" db="EMBL/GenBank/DDBJ databases">
        <title>Genome sequence of Pantoea cypripedii NE1.</title>
        <authorList>
            <person name="Nascimento F.X."/>
        </authorList>
    </citation>
    <scope>NUCLEOTIDE SEQUENCE [LARGE SCALE GENOMIC DNA]</scope>
    <source>
        <strain evidence="2 3">NE1</strain>
        <plasmid evidence="3">pne1b</plasmid>
    </source>
</reference>
<evidence type="ECO:0000313" key="2">
    <source>
        <dbReference type="EMBL" id="QGY32158.1"/>
    </source>
</evidence>
<feature type="compositionally biased region" description="Basic and acidic residues" evidence="1">
    <location>
        <begin position="15"/>
        <end position="25"/>
    </location>
</feature>
<evidence type="ECO:0008006" key="4">
    <source>
        <dbReference type="Google" id="ProtNLM"/>
    </source>
</evidence>
<dbReference type="EMBL" id="CP024770">
    <property type="protein sequence ID" value="QGY32158.1"/>
    <property type="molecule type" value="Genomic_DNA"/>
</dbReference>
<organism evidence="2 3">
    <name type="scientific">Pantoea cypripedii</name>
    <name type="common">Pectobacterium cypripedii</name>
    <name type="synonym">Erwinia cypripedii</name>
    <dbReference type="NCBI Taxonomy" id="55209"/>
    <lineage>
        <taxon>Bacteria</taxon>
        <taxon>Pseudomonadati</taxon>
        <taxon>Pseudomonadota</taxon>
        <taxon>Gammaproteobacteria</taxon>
        <taxon>Enterobacterales</taxon>
        <taxon>Erwiniaceae</taxon>
        <taxon>Pantoea</taxon>
    </lineage>
</organism>
<geneLocation type="plasmid" evidence="3">
    <name>pne1b</name>
</geneLocation>
<protein>
    <recommendedName>
        <fullName evidence="4">Flagellar hook-length control protein FliK</fullName>
    </recommendedName>
</protein>
<keyword evidence="2" id="KW-0614">Plasmid</keyword>
<gene>
    <name evidence="2" type="ORF">CUN67_24505</name>
</gene>
<evidence type="ECO:0000313" key="3">
    <source>
        <dbReference type="Proteomes" id="UP000502005"/>
    </source>
</evidence>
<sequence>MHIPINRSRSAFSRHAGDGESHSADEQQEEAFARLFKTAAPVTDNHQDAEARSGSGKKVPFTEGPASLLWQQFLGIGAMSATHWLAWRLTNGPLAGLEIEARSHDGQIIIRLAAADLEKLQRRAGKEPLERTLARQFACRVIIEVNNDEKNSTDK</sequence>
<dbReference type="RefSeq" id="WP_208718054.1">
    <property type="nucleotide sequence ID" value="NZ_CP024770.1"/>
</dbReference>
<proteinExistence type="predicted"/>
<dbReference type="AlphaFoldDB" id="A0A6B9G537"/>
<dbReference type="Proteomes" id="UP000502005">
    <property type="component" value="Plasmid pNE1B"/>
</dbReference>
<feature type="region of interest" description="Disordered" evidence="1">
    <location>
        <begin position="1"/>
        <end position="31"/>
    </location>
</feature>
<name>A0A6B9G537_PANCY</name>
<accession>A0A6B9G537</accession>